<gene>
    <name evidence="1" type="ORF">DEBURN_LOCUS6942</name>
</gene>
<proteinExistence type="predicted"/>
<dbReference type="Proteomes" id="UP000789706">
    <property type="component" value="Unassembled WGS sequence"/>
</dbReference>
<accession>A0A9N9AY25</accession>
<name>A0A9N9AY25_9GLOM</name>
<keyword evidence="2" id="KW-1185">Reference proteome</keyword>
<dbReference type="InterPro" id="IPR042099">
    <property type="entry name" value="ANL_N_sf"/>
</dbReference>
<dbReference type="Gene3D" id="3.40.50.12780">
    <property type="entry name" value="N-terminal domain of ligase-like"/>
    <property type="match status" value="1"/>
</dbReference>
<protein>
    <submittedName>
        <fullName evidence="1">3992_t:CDS:1</fullName>
    </submittedName>
</protein>
<comment type="caution">
    <text evidence="1">The sequence shown here is derived from an EMBL/GenBank/DDBJ whole genome shotgun (WGS) entry which is preliminary data.</text>
</comment>
<feature type="non-terminal residue" evidence="1">
    <location>
        <position position="1"/>
    </location>
</feature>
<reference evidence="1" key="1">
    <citation type="submission" date="2021-06" db="EMBL/GenBank/DDBJ databases">
        <authorList>
            <person name="Kallberg Y."/>
            <person name="Tangrot J."/>
            <person name="Rosling A."/>
        </authorList>
    </citation>
    <scope>NUCLEOTIDE SEQUENCE</scope>
    <source>
        <strain evidence="1">AZ414A</strain>
    </source>
</reference>
<evidence type="ECO:0000313" key="2">
    <source>
        <dbReference type="Proteomes" id="UP000789706"/>
    </source>
</evidence>
<evidence type="ECO:0000313" key="1">
    <source>
        <dbReference type="EMBL" id="CAG8547724.1"/>
    </source>
</evidence>
<dbReference type="AlphaFoldDB" id="A0A9N9AY25"/>
<organism evidence="1 2">
    <name type="scientific">Diversispora eburnea</name>
    <dbReference type="NCBI Taxonomy" id="1213867"/>
    <lineage>
        <taxon>Eukaryota</taxon>
        <taxon>Fungi</taxon>
        <taxon>Fungi incertae sedis</taxon>
        <taxon>Mucoromycota</taxon>
        <taxon>Glomeromycotina</taxon>
        <taxon>Glomeromycetes</taxon>
        <taxon>Diversisporales</taxon>
        <taxon>Diversisporaceae</taxon>
        <taxon>Diversispora</taxon>
    </lineage>
</organism>
<dbReference type="OrthoDB" id="1706066at2759"/>
<dbReference type="EMBL" id="CAJVPK010000771">
    <property type="protein sequence ID" value="CAG8547724.1"/>
    <property type="molecule type" value="Genomic_DNA"/>
</dbReference>
<sequence>CPIVKHIFIFRHMGSDVLLVLTQDLWWYDKIKKQCPYCPLQIVNGFTLYTLLHTTENYLLSSTVSFKYVFNYHEGDIYDCMTDIG</sequence>